<feature type="region of interest" description="Disordered" evidence="1">
    <location>
        <begin position="62"/>
        <end position="86"/>
    </location>
</feature>
<accession>A0A6J4S9T2</accession>
<dbReference type="EMBL" id="CADCVX010000154">
    <property type="protein sequence ID" value="CAA9493248.1"/>
    <property type="molecule type" value="Genomic_DNA"/>
</dbReference>
<name>A0A6J4S9T2_9SPHN</name>
<organism evidence="2">
    <name type="scientific">uncultured Sphingomonadaceae bacterium</name>
    <dbReference type="NCBI Taxonomy" id="169976"/>
    <lineage>
        <taxon>Bacteria</taxon>
        <taxon>Pseudomonadati</taxon>
        <taxon>Pseudomonadota</taxon>
        <taxon>Alphaproteobacteria</taxon>
        <taxon>Sphingomonadales</taxon>
        <taxon>Sphingomonadaceae</taxon>
        <taxon>environmental samples</taxon>
    </lineage>
</organism>
<gene>
    <name evidence="2" type="ORF">AVDCRST_MAG91-654</name>
</gene>
<evidence type="ECO:0000313" key="2">
    <source>
        <dbReference type="EMBL" id="CAA9493248.1"/>
    </source>
</evidence>
<reference evidence="2" key="1">
    <citation type="submission" date="2020-02" db="EMBL/GenBank/DDBJ databases">
        <authorList>
            <person name="Meier V. D."/>
        </authorList>
    </citation>
    <scope>NUCLEOTIDE SEQUENCE</scope>
    <source>
        <strain evidence="2">AVDCRST_MAG91</strain>
    </source>
</reference>
<evidence type="ECO:0000256" key="1">
    <source>
        <dbReference type="SAM" id="MobiDB-lite"/>
    </source>
</evidence>
<protein>
    <submittedName>
        <fullName evidence="2">Uncharacterized protein</fullName>
    </submittedName>
</protein>
<sequence>MTPGQWELASVTKSISGGNVTPEMRTALVGKTMAYDACIPADEAAAPDANFFAGARRTSANTRIATGRTASCPRTSRATRRRARSR</sequence>
<feature type="compositionally biased region" description="Basic residues" evidence="1">
    <location>
        <begin position="77"/>
        <end position="86"/>
    </location>
</feature>
<dbReference type="AlphaFoldDB" id="A0A6J4S9T2"/>
<proteinExistence type="predicted"/>